<keyword evidence="3 5" id="KW-0067">ATP-binding</keyword>
<dbReference type="SMART" id="SM00490">
    <property type="entry name" value="HELICc"/>
    <property type="match status" value="1"/>
</dbReference>
<dbReference type="InterPro" id="IPR027417">
    <property type="entry name" value="P-loop_NTPase"/>
</dbReference>
<feature type="domain" description="Helicase C-terminal" evidence="7">
    <location>
        <begin position="224"/>
        <end position="381"/>
    </location>
</feature>
<proteinExistence type="inferred from homology"/>
<name>A0ABR2GP28_9EUKA</name>
<dbReference type="EMBL" id="JAPFFF010000076">
    <property type="protein sequence ID" value="KAK8835684.1"/>
    <property type="molecule type" value="Genomic_DNA"/>
</dbReference>
<reference evidence="8 9" key="1">
    <citation type="submission" date="2024-04" db="EMBL/GenBank/DDBJ databases">
        <title>Tritrichomonas musculus Genome.</title>
        <authorList>
            <person name="Alves-Ferreira E."/>
            <person name="Grigg M."/>
            <person name="Lorenzi H."/>
            <person name="Galac M."/>
        </authorList>
    </citation>
    <scope>NUCLEOTIDE SEQUENCE [LARGE SCALE GENOMIC DNA]</scope>
    <source>
        <strain evidence="8 9">EAF2021</strain>
    </source>
</reference>
<dbReference type="CDD" id="cd18787">
    <property type="entry name" value="SF2_C_DEAD"/>
    <property type="match status" value="1"/>
</dbReference>
<feature type="domain" description="Helicase ATP-binding" evidence="6">
    <location>
        <begin position="30"/>
        <end position="197"/>
    </location>
</feature>
<dbReference type="SUPFAM" id="SSF52540">
    <property type="entry name" value="P-loop containing nucleoside triphosphate hydrolases"/>
    <property type="match status" value="1"/>
</dbReference>
<comment type="caution">
    <text evidence="8">The sequence shown here is derived from an EMBL/GenBank/DDBJ whole genome shotgun (WGS) entry which is preliminary data.</text>
</comment>
<dbReference type="InterPro" id="IPR001650">
    <property type="entry name" value="Helicase_C-like"/>
</dbReference>
<dbReference type="Pfam" id="PF00271">
    <property type="entry name" value="Helicase_C"/>
    <property type="match status" value="1"/>
</dbReference>
<evidence type="ECO:0000256" key="3">
    <source>
        <dbReference type="ARBA" id="ARBA00022840"/>
    </source>
</evidence>
<keyword evidence="1 5" id="KW-0547">Nucleotide-binding</keyword>
<protein>
    <recommendedName>
        <fullName evidence="5">ATP-dependent RNA helicase</fullName>
        <ecNumber evidence="5">3.6.4.13</ecNumber>
    </recommendedName>
</protein>
<keyword evidence="5 8" id="KW-0347">Helicase</keyword>
<keyword evidence="2 5" id="KW-0378">Hydrolase</keyword>
<comment type="similarity">
    <text evidence="5">Belongs to the DEAD box helicase family.</text>
</comment>
<dbReference type="InterPro" id="IPR011545">
    <property type="entry name" value="DEAD/DEAH_box_helicase_dom"/>
</dbReference>
<evidence type="ECO:0000256" key="4">
    <source>
        <dbReference type="ARBA" id="ARBA00022884"/>
    </source>
</evidence>
<dbReference type="GO" id="GO:0004386">
    <property type="term" value="F:helicase activity"/>
    <property type="evidence" value="ECO:0007669"/>
    <property type="project" value="UniProtKB-KW"/>
</dbReference>
<gene>
    <name evidence="8" type="ORF">M9Y10_042281</name>
</gene>
<evidence type="ECO:0000259" key="6">
    <source>
        <dbReference type="PROSITE" id="PS51192"/>
    </source>
</evidence>
<dbReference type="PROSITE" id="PS51194">
    <property type="entry name" value="HELICASE_CTER"/>
    <property type="match status" value="1"/>
</dbReference>
<comment type="catalytic activity">
    <reaction evidence="5">
        <text>ATP + H2O = ADP + phosphate + H(+)</text>
        <dbReference type="Rhea" id="RHEA:13065"/>
        <dbReference type="ChEBI" id="CHEBI:15377"/>
        <dbReference type="ChEBI" id="CHEBI:15378"/>
        <dbReference type="ChEBI" id="CHEBI:30616"/>
        <dbReference type="ChEBI" id="CHEBI:43474"/>
        <dbReference type="ChEBI" id="CHEBI:456216"/>
        <dbReference type="EC" id="3.6.4.13"/>
    </reaction>
</comment>
<sequence length="383" mass="44259">MDGPFSGQILQAMDEMFIYEPSEIQGKVIPLMHFQKKDILVISPYSTGKTVASLVAMYLHVNNEINFPQAIYLCHSRELTLQTYEVFNQMNTYCQIKGDICCNNEEKQSPKDAPLLFGTPDSICSCIEKGIIDVSHVKFLVIDEADLILDKNNSYFNTAMKILKNLPKNTQYAFFSSSFSHNAFFTVLKMRKDITMIFKPYSNYYENCQHWYTKVTNEEDSMNCLIDLIANVKNGQILVFTRSNEKVKLLFKFLSSKNVSCVPYHSELNNEQKDENIRAFRENESKVLIGTDVLSRGIDFPNVFLVINYQMPFDSFDPNFLNKERSHFSDVYNHRASRAGRFARKGFCFTIVTGDEDENILKDFCRRANICFIKYDELKLLGS</sequence>
<dbReference type="PROSITE" id="PS51192">
    <property type="entry name" value="HELICASE_ATP_BIND_1"/>
    <property type="match status" value="1"/>
</dbReference>
<dbReference type="SMART" id="SM00487">
    <property type="entry name" value="DEXDc"/>
    <property type="match status" value="1"/>
</dbReference>
<dbReference type="Gene3D" id="3.40.50.300">
    <property type="entry name" value="P-loop containing nucleotide triphosphate hydrolases"/>
    <property type="match status" value="2"/>
</dbReference>
<evidence type="ECO:0000313" key="8">
    <source>
        <dbReference type="EMBL" id="KAK8835684.1"/>
    </source>
</evidence>
<comment type="function">
    <text evidence="5">RNA helicase.</text>
</comment>
<evidence type="ECO:0000256" key="2">
    <source>
        <dbReference type="ARBA" id="ARBA00022801"/>
    </source>
</evidence>
<dbReference type="EC" id="3.6.4.13" evidence="5"/>
<comment type="domain">
    <text evidence="5">The Q motif is unique to and characteristic of the DEAD box family of RNA helicases and controls ATP binding and hydrolysis.</text>
</comment>
<evidence type="ECO:0000259" key="7">
    <source>
        <dbReference type="PROSITE" id="PS51194"/>
    </source>
</evidence>
<dbReference type="InterPro" id="IPR014001">
    <property type="entry name" value="Helicase_ATP-bd"/>
</dbReference>
<dbReference type="Proteomes" id="UP001470230">
    <property type="component" value="Unassembled WGS sequence"/>
</dbReference>
<evidence type="ECO:0000256" key="1">
    <source>
        <dbReference type="ARBA" id="ARBA00022741"/>
    </source>
</evidence>
<keyword evidence="4 5" id="KW-0694">RNA-binding</keyword>
<evidence type="ECO:0000256" key="5">
    <source>
        <dbReference type="RuleBase" id="RU365068"/>
    </source>
</evidence>
<dbReference type="Pfam" id="PF00270">
    <property type="entry name" value="DEAD"/>
    <property type="match status" value="1"/>
</dbReference>
<keyword evidence="9" id="KW-1185">Reference proteome</keyword>
<dbReference type="PANTHER" id="PTHR24031">
    <property type="entry name" value="RNA HELICASE"/>
    <property type="match status" value="1"/>
</dbReference>
<organism evidence="8 9">
    <name type="scientific">Tritrichomonas musculus</name>
    <dbReference type="NCBI Taxonomy" id="1915356"/>
    <lineage>
        <taxon>Eukaryota</taxon>
        <taxon>Metamonada</taxon>
        <taxon>Parabasalia</taxon>
        <taxon>Tritrichomonadida</taxon>
        <taxon>Tritrichomonadidae</taxon>
        <taxon>Tritrichomonas</taxon>
    </lineage>
</organism>
<evidence type="ECO:0000313" key="9">
    <source>
        <dbReference type="Proteomes" id="UP001470230"/>
    </source>
</evidence>
<accession>A0ABR2GP28</accession>